<evidence type="ECO:0000256" key="1">
    <source>
        <dbReference type="ARBA" id="ARBA00023015"/>
    </source>
</evidence>
<dbReference type="PANTHER" id="PTHR38445:SF12">
    <property type="entry name" value="GNTR-FAMILY TRANSCRIPTIONAL REGULATOR"/>
    <property type="match status" value="1"/>
</dbReference>
<dbReference type="GO" id="GO:0003700">
    <property type="term" value="F:DNA-binding transcription factor activity"/>
    <property type="evidence" value="ECO:0007669"/>
    <property type="project" value="InterPro"/>
</dbReference>
<keyword evidence="2 5" id="KW-0238">DNA-binding</keyword>
<proteinExistence type="predicted"/>
<organism evidence="5 6">
    <name type="scientific">Salimicrobium halophilum</name>
    <dbReference type="NCBI Taxonomy" id="86666"/>
    <lineage>
        <taxon>Bacteria</taxon>
        <taxon>Bacillati</taxon>
        <taxon>Bacillota</taxon>
        <taxon>Bacilli</taxon>
        <taxon>Bacillales</taxon>
        <taxon>Bacillaceae</taxon>
        <taxon>Salimicrobium</taxon>
    </lineage>
</organism>
<dbReference type="PANTHER" id="PTHR38445">
    <property type="entry name" value="HTH-TYPE TRANSCRIPTIONAL REPRESSOR YTRA"/>
    <property type="match status" value="1"/>
</dbReference>
<feature type="domain" description="HTH gntR-type" evidence="4">
    <location>
        <begin position="11"/>
        <end position="79"/>
    </location>
</feature>
<keyword evidence="6" id="KW-1185">Reference proteome</keyword>
<evidence type="ECO:0000313" key="6">
    <source>
        <dbReference type="Proteomes" id="UP000199225"/>
    </source>
</evidence>
<sequence>MIVHIDLESKDPIYTQVRNQIVEGIAGGKLKAGERLPSVRAMASDLGINLHTVNKGYKQLEKEGFLNIHRQRGVVIAPEGITKADAGYWEELRHGTRPIVAEAICRGVSEAELIEMIRDTYRSFGKGGETNGNGDH</sequence>
<evidence type="ECO:0000256" key="2">
    <source>
        <dbReference type="ARBA" id="ARBA00023125"/>
    </source>
</evidence>
<gene>
    <name evidence="5" type="ORF">SAMN04490247_1575</name>
</gene>
<keyword evidence="1" id="KW-0805">Transcription regulation</keyword>
<dbReference type="SMART" id="SM00345">
    <property type="entry name" value="HTH_GNTR"/>
    <property type="match status" value="1"/>
</dbReference>
<dbReference type="Proteomes" id="UP000199225">
    <property type="component" value="Unassembled WGS sequence"/>
</dbReference>
<dbReference type="RefSeq" id="WP_093193328.1">
    <property type="nucleotide sequence ID" value="NZ_FNEV01000004.1"/>
</dbReference>
<dbReference type="AlphaFoldDB" id="A0A1G8SX76"/>
<dbReference type="OrthoDB" id="9801546at2"/>
<protein>
    <submittedName>
        <fullName evidence="5">DNA-binding transcriptional regulator YhcF, GntR family</fullName>
    </submittedName>
</protein>
<dbReference type="Pfam" id="PF00392">
    <property type="entry name" value="GntR"/>
    <property type="match status" value="1"/>
</dbReference>
<reference evidence="6" key="1">
    <citation type="submission" date="2016-10" db="EMBL/GenBank/DDBJ databases">
        <authorList>
            <person name="Varghese N."/>
            <person name="Submissions S."/>
        </authorList>
    </citation>
    <scope>NUCLEOTIDE SEQUENCE [LARGE SCALE GENOMIC DNA]</scope>
    <source>
        <strain evidence="6">DSM 4771</strain>
    </source>
</reference>
<dbReference type="InterPro" id="IPR000524">
    <property type="entry name" value="Tscrpt_reg_HTH_GntR"/>
</dbReference>
<dbReference type="STRING" id="86666.SAMN04490247_1575"/>
<evidence type="ECO:0000259" key="4">
    <source>
        <dbReference type="PROSITE" id="PS50949"/>
    </source>
</evidence>
<dbReference type="PROSITE" id="PS50949">
    <property type="entry name" value="HTH_GNTR"/>
    <property type="match status" value="1"/>
</dbReference>
<dbReference type="InterPro" id="IPR036388">
    <property type="entry name" value="WH-like_DNA-bd_sf"/>
</dbReference>
<dbReference type="SUPFAM" id="SSF46785">
    <property type="entry name" value="Winged helix' DNA-binding domain"/>
    <property type="match status" value="1"/>
</dbReference>
<dbReference type="Gene3D" id="1.10.10.10">
    <property type="entry name" value="Winged helix-like DNA-binding domain superfamily/Winged helix DNA-binding domain"/>
    <property type="match status" value="1"/>
</dbReference>
<evidence type="ECO:0000313" key="5">
    <source>
        <dbReference type="EMBL" id="SDJ33848.1"/>
    </source>
</evidence>
<dbReference type="CDD" id="cd07377">
    <property type="entry name" value="WHTH_GntR"/>
    <property type="match status" value="1"/>
</dbReference>
<keyword evidence="3" id="KW-0804">Transcription</keyword>
<dbReference type="GO" id="GO:0003677">
    <property type="term" value="F:DNA binding"/>
    <property type="evidence" value="ECO:0007669"/>
    <property type="project" value="UniProtKB-KW"/>
</dbReference>
<name>A0A1G8SX76_9BACI</name>
<dbReference type="InterPro" id="IPR036390">
    <property type="entry name" value="WH_DNA-bd_sf"/>
</dbReference>
<evidence type="ECO:0000256" key="3">
    <source>
        <dbReference type="ARBA" id="ARBA00023163"/>
    </source>
</evidence>
<dbReference type="EMBL" id="FNEV01000004">
    <property type="protein sequence ID" value="SDJ33848.1"/>
    <property type="molecule type" value="Genomic_DNA"/>
</dbReference>
<accession>A0A1G8SX76</accession>